<feature type="transmembrane region" description="Helical" evidence="1">
    <location>
        <begin position="6"/>
        <end position="29"/>
    </location>
</feature>
<dbReference type="OrthoDB" id="10032137at2759"/>
<organism evidence="2 5">
    <name type="scientific">Adineta steineri</name>
    <dbReference type="NCBI Taxonomy" id="433720"/>
    <lineage>
        <taxon>Eukaryota</taxon>
        <taxon>Metazoa</taxon>
        <taxon>Spiralia</taxon>
        <taxon>Gnathifera</taxon>
        <taxon>Rotifera</taxon>
        <taxon>Eurotatoria</taxon>
        <taxon>Bdelloidea</taxon>
        <taxon>Adinetida</taxon>
        <taxon>Adinetidae</taxon>
        <taxon>Adineta</taxon>
    </lineage>
</organism>
<dbReference type="Proteomes" id="UP000663877">
    <property type="component" value="Unassembled WGS sequence"/>
</dbReference>
<sequence length="159" mass="17864">MNSRVINIILPIIAIIIYICINFVYIFFAKDRYAPVIENIQKGDKMQLDFIAAGVCYAILGLGWYFIGVTLALAYFDKLKQRSPTWSPLVSSALSGLVGGVVYGLVLFGVHNASLRSLFSNQYPLDLVLQDIAWGALYNMVFTSVYMIIWRKLTNPVDL</sequence>
<protein>
    <submittedName>
        <fullName evidence="2">Uncharacterized protein</fullName>
    </submittedName>
</protein>
<evidence type="ECO:0000313" key="3">
    <source>
        <dbReference type="EMBL" id="CAF0891980.1"/>
    </source>
</evidence>
<feature type="transmembrane region" description="Helical" evidence="1">
    <location>
        <begin position="50"/>
        <end position="76"/>
    </location>
</feature>
<accession>A0A813MJB2</accession>
<feature type="transmembrane region" description="Helical" evidence="1">
    <location>
        <begin position="131"/>
        <end position="150"/>
    </location>
</feature>
<dbReference type="AlphaFoldDB" id="A0A813MJB2"/>
<keyword evidence="4" id="KW-1185">Reference proteome</keyword>
<evidence type="ECO:0000313" key="5">
    <source>
        <dbReference type="Proteomes" id="UP000663877"/>
    </source>
</evidence>
<evidence type="ECO:0000313" key="4">
    <source>
        <dbReference type="Proteomes" id="UP000663832"/>
    </source>
</evidence>
<name>A0A813MJB2_9BILA</name>
<comment type="caution">
    <text evidence="2">The sequence shown here is derived from an EMBL/GenBank/DDBJ whole genome shotgun (WGS) entry which is preliminary data.</text>
</comment>
<reference evidence="2" key="1">
    <citation type="submission" date="2021-02" db="EMBL/GenBank/DDBJ databases">
        <authorList>
            <person name="Nowell W R."/>
        </authorList>
    </citation>
    <scope>NUCLEOTIDE SEQUENCE</scope>
</reference>
<dbReference type="Proteomes" id="UP000663832">
    <property type="component" value="Unassembled WGS sequence"/>
</dbReference>
<keyword evidence="1" id="KW-0812">Transmembrane</keyword>
<dbReference type="EMBL" id="CAJNOM010000040">
    <property type="protein sequence ID" value="CAF0891980.1"/>
    <property type="molecule type" value="Genomic_DNA"/>
</dbReference>
<gene>
    <name evidence="2" type="ORF">BJG266_LOCUS144</name>
    <name evidence="3" type="ORF">QVE165_LOCUS8998</name>
</gene>
<dbReference type="EMBL" id="CAJNOI010000001">
    <property type="protein sequence ID" value="CAF0719850.1"/>
    <property type="molecule type" value="Genomic_DNA"/>
</dbReference>
<proteinExistence type="predicted"/>
<evidence type="ECO:0000256" key="1">
    <source>
        <dbReference type="SAM" id="Phobius"/>
    </source>
</evidence>
<feature type="transmembrane region" description="Helical" evidence="1">
    <location>
        <begin position="88"/>
        <end position="110"/>
    </location>
</feature>
<keyword evidence="1" id="KW-0472">Membrane</keyword>
<keyword evidence="1" id="KW-1133">Transmembrane helix</keyword>
<evidence type="ECO:0000313" key="2">
    <source>
        <dbReference type="EMBL" id="CAF0719850.1"/>
    </source>
</evidence>